<keyword evidence="4" id="KW-0689">Ribosomal protein</keyword>
<dbReference type="Pfam" id="PF09812">
    <property type="entry name" value="MRP-L28"/>
    <property type="match status" value="1"/>
</dbReference>
<keyword evidence="6" id="KW-0687">Ribonucleoprotein</keyword>
<dbReference type="InterPro" id="IPR019192">
    <property type="entry name" value="Ribosomal_mL40"/>
</dbReference>
<comment type="caution">
    <text evidence="9">The sequence shown here is derived from an EMBL/GenBank/DDBJ whole genome shotgun (WGS) entry which is preliminary data.</text>
</comment>
<gene>
    <name evidence="9" type="ORF">RIMI_LOCUS5144973</name>
</gene>
<evidence type="ECO:0000313" key="9">
    <source>
        <dbReference type="EMBL" id="CAJ0932573.1"/>
    </source>
</evidence>
<name>A0ABN9L5S8_9NEOB</name>
<dbReference type="InterPro" id="IPR039145">
    <property type="entry name" value="Ribosomal_mL40_metazoa/plant"/>
</dbReference>
<evidence type="ECO:0000256" key="1">
    <source>
        <dbReference type="ARBA" id="ARBA00004173"/>
    </source>
</evidence>
<dbReference type="PANTHER" id="PTHR13359">
    <property type="entry name" value="39S RIBOSOMAL PROTEIN L40, MITOCHONDRIAL"/>
    <property type="match status" value="1"/>
</dbReference>
<comment type="similarity">
    <text evidence="2">Belongs to the mitochondrion-specific ribosomal protein mL40 family.</text>
</comment>
<dbReference type="PANTHER" id="PTHR13359:SF2">
    <property type="entry name" value="LARGE RIBOSOMAL SUBUNIT PROTEIN ML40"/>
    <property type="match status" value="1"/>
</dbReference>
<dbReference type="EMBL" id="CAUEEQ010008651">
    <property type="protein sequence ID" value="CAJ0932573.1"/>
    <property type="molecule type" value="Genomic_DNA"/>
</dbReference>
<keyword evidence="3" id="KW-0809">Transit peptide</keyword>
<comment type="subcellular location">
    <subcellularLocation>
        <location evidence="1">Mitochondrion</location>
    </subcellularLocation>
</comment>
<reference evidence="9" key="1">
    <citation type="submission" date="2023-07" db="EMBL/GenBank/DDBJ databases">
        <authorList>
            <person name="Stuckert A."/>
        </authorList>
    </citation>
    <scope>NUCLEOTIDE SEQUENCE</scope>
</reference>
<accession>A0ABN9L5S8</accession>
<protein>
    <recommendedName>
        <fullName evidence="7">Large ribosomal subunit protein mL40</fullName>
    </recommendedName>
</protein>
<evidence type="ECO:0000256" key="8">
    <source>
        <dbReference type="SAM" id="MobiDB-lite"/>
    </source>
</evidence>
<evidence type="ECO:0000256" key="3">
    <source>
        <dbReference type="ARBA" id="ARBA00022946"/>
    </source>
</evidence>
<evidence type="ECO:0000256" key="6">
    <source>
        <dbReference type="ARBA" id="ARBA00023274"/>
    </source>
</evidence>
<keyword evidence="5" id="KW-0496">Mitochondrion</keyword>
<keyword evidence="10" id="KW-1185">Reference proteome</keyword>
<dbReference type="Gene3D" id="6.10.250.3440">
    <property type="match status" value="1"/>
</dbReference>
<evidence type="ECO:0000256" key="4">
    <source>
        <dbReference type="ARBA" id="ARBA00022980"/>
    </source>
</evidence>
<evidence type="ECO:0000313" key="10">
    <source>
        <dbReference type="Proteomes" id="UP001176940"/>
    </source>
</evidence>
<sequence length="111" mass="12828">MVLSKANIIRKPPQLAEEEQERRALLIKKWSRSKQQEHDEEQKGITCLLESQRKALEELRLESEELYNAAIRCDTGMLPMENPGPCNTPPNSNYNPPDGKYNDITKVYTQQ</sequence>
<proteinExistence type="inferred from homology"/>
<evidence type="ECO:0000256" key="7">
    <source>
        <dbReference type="ARBA" id="ARBA00035192"/>
    </source>
</evidence>
<feature type="region of interest" description="Disordered" evidence="8">
    <location>
        <begin position="77"/>
        <end position="111"/>
    </location>
</feature>
<evidence type="ECO:0000256" key="2">
    <source>
        <dbReference type="ARBA" id="ARBA00009360"/>
    </source>
</evidence>
<evidence type="ECO:0000256" key="5">
    <source>
        <dbReference type="ARBA" id="ARBA00023128"/>
    </source>
</evidence>
<dbReference type="Proteomes" id="UP001176940">
    <property type="component" value="Unassembled WGS sequence"/>
</dbReference>
<organism evidence="9 10">
    <name type="scientific">Ranitomeya imitator</name>
    <name type="common">mimic poison frog</name>
    <dbReference type="NCBI Taxonomy" id="111125"/>
    <lineage>
        <taxon>Eukaryota</taxon>
        <taxon>Metazoa</taxon>
        <taxon>Chordata</taxon>
        <taxon>Craniata</taxon>
        <taxon>Vertebrata</taxon>
        <taxon>Euteleostomi</taxon>
        <taxon>Amphibia</taxon>
        <taxon>Batrachia</taxon>
        <taxon>Anura</taxon>
        <taxon>Neobatrachia</taxon>
        <taxon>Hyloidea</taxon>
        <taxon>Dendrobatidae</taxon>
        <taxon>Dendrobatinae</taxon>
        <taxon>Ranitomeya</taxon>
    </lineage>
</organism>